<dbReference type="Gene3D" id="1.20.1070.10">
    <property type="entry name" value="Rhodopsin 7-helix transmembrane proteins"/>
    <property type="match status" value="1"/>
</dbReference>
<evidence type="ECO:0000313" key="14">
    <source>
        <dbReference type="Proteomes" id="UP000261540"/>
    </source>
</evidence>
<feature type="transmembrane region" description="Helical" evidence="11">
    <location>
        <begin position="228"/>
        <end position="248"/>
    </location>
</feature>
<keyword evidence="3 11" id="KW-0812">Transmembrane</keyword>
<evidence type="ECO:0000256" key="10">
    <source>
        <dbReference type="ARBA" id="ARBA00023224"/>
    </source>
</evidence>
<evidence type="ECO:0000256" key="1">
    <source>
        <dbReference type="ARBA" id="ARBA00004651"/>
    </source>
</evidence>
<accession>A0A3B3RHL3</accession>
<dbReference type="GeneID" id="111860753"/>
<feature type="domain" description="G-protein coupled receptors family 1 profile" evidence="12">
    <location>
        <begin position="43"/>
        <end position="292"/>
    </location>
</feature>
<reference evidence="13" key="2">
    <citation type="submission" date="2025-09" db="UniProtKB">
        <authorList>
            <consortium name="Ensembl"/>
        </authorList>
    </citation>
    <scope>IDENTIFICATION</scope>
</reference>
<evidence type="ECO:0000256" key="7">
    <source>
        <dbReference type="ARBA" id="ARBA00023157"/>
    </source>
</evidence>
<comment type="subcellular location">
    <subcellularLocation>
        <location evidence="1">Cell membrane</location>
        <topology evidence="1">Multi-pass membrane protein</topology>
    </subcellularLocation>
</comment>
<dbReference type="PANTHER" id="PTHR24234:SF8">
    <property type="entry name" value="G-PROTEIN COUPLED RECEPTOR 4-LIKE"/>
    <property type="match status" value="1"/>
</dbReference>
<evidence type="ECO:0000256" key="9">
    <source>
        <dbReference type="ARBA" id="ARBA00023180"/>
    </source>
</evidence>
<evidence type="ECO:0000256" key="6">
    <source>
        <dbReference type="ARBA" id="ARBA00023136"/>
    </source>
</evidence>
<name>A0A3B3RHL3_9TELE</name>
<dbReference type="RefSeq" id="XP_023700516.1">
    <property type="nucleotide sequence ID" value="XM_023844748.2"/>
</dbReference>
<evidence type="ECO:0000256" key="11">
    <source>
        <dbReference type="SAM" id="Phobius"/>
    </source>
</evidence>
<feature type="transmembrane region" description="Helical" evidence="11">
    <location>
        <begin position="185"/>
        <end position="207"/>
    </location>
</feature>
<sequence length="313" mass="35612">MDLPSNQSTSEALTVQACGIDFNQDAALFSVLYSIFFVFGTPLNILALYGLYNLIRCENILPIFVINLLLSNLLQLSTLPLWIDYYRTGHYWRFKSIGCYGVTLIFYISIYVAIFFKCLIALERHLAIAWPHKFQAVQKLRSVVCLSVAVWLAVAVPPLASINTMFHGQNKHLCNENYPAKMETIIYRLITLALSFILPFSFISILHMQTLKCLAGLPSSRAEEKRRICAFLSFLVVIFVVVLGPYHLTGSIKYIGLVFNPGDCEWEKSVFLPYQVGRALLSLNTLLDPIMYIFLRTDFRELLQTHLSCLRGS</sequence>
<dbReference type="GO" id="GO:0004930">
    <property type="term" value="F:G protein-coupled receptor activity"/>
    <property type="evidence" value="ECO:0007669"/>
    <property type="project" value="UniProtKB-KW"/>
</dbReference>
<dbReference type="GeneTree" id="ENSGT00950000183136"/>
<protein>
    <submittedName>
        <fullName evidence="13">Zgc:171579</fullName>
    </submittedName>
</protein>
<keyword evidence="10" id="KW-0807">Transducer</keyword>
<feature type="transmembrane region" description="Helical" evidence="11">
    <location>
        <begin position="143"/>
        <end position="165"/>
    </location>
</feature>
<dbReference type="InterPro" id="IPR017452">
    <property type="entry name" value="GPCR_Rhodpsn_7TM"/>
</dbReference>
<dbReference type="Ensembl" id="ENSPKIT00000042628.1">
    <property type="protein sequence ID" value="ENSPKIP00000018102.1"/>
    <property type="gene ID" value="ENSPKIG00000003787.1"/>
</dbReference>
<dbReference type="AlphaFoldDB" id="A0A3B3RHL3"/>
<evidence type="ECO:0000259" key="12">
    <source>
        <dbReference type="PROSITE" id="PS50262"/>
    </source>
</evidence>
<feature type="transmembrane region" description="Helical" evidence="11">
    <location>
        <begin position="31"/>
        <end position="52"/>
    </location>
</feature>
<dbReference type="PRINTS" id="PR00237">
    <property type="entry name" value="GPCRRHODOPSN"/>
</dbReference>
<dbReference type="OrthoDB" id="9946711at2759"/>
<evidence type="ECO:0000256" key="3">
    <source>
        <dbReference type="ARBA" id="ARBA00022692"/>
    </source>
</evidence>
<keyword evidence="7" id="KW-1015">Disulfide bond</keyword>
<evidence type="ECO:0000313" key="13">
    <source>
        <dbReference type="Ensembl" id="ENSPKIP00000018102.1"/>
    </source>
</evidence>
<feature type="transmembrane region" description="Helical" evidence="11">
    <location>
        <begin position="64"/>
        <end position="83"/>
    </location>
</feature>
<proteinExistence type="predicted"/>
<dbReference type="PROSITE" id="PS50262">
    <property type="entry name" value="G_PROTEIN_RECEP_F1_2"/>
    <property type="match status" value="1"/>
</dbReference>
<dbReference type="KEGG" id="pki:111860753"/>
<evidence type="ECO:0000256" key="4">
    <source>
        <dbReference type="ARBA" id="ARBA00022989"/>
    </source>
</evidence>
<dbReference type="Proteomes" id="UP000261540">
    <property type="component" value="Unplaced"/>
</dbReference>
<dbReference type="SUPFAM" id="SSF81321">
    <property type="entry name" value="Family A G protein-coupled receptor-like"/>
    <property type="match status" value="1"/>
</dbReference>
<dbReference type="GO" id="GO:0005886">
    <property type="term" value="C:plasma membrane"/>
    <property type="evidence" value="ECO:0007669"/>
    <property type="project" value="UniProtKB-SubCell"/>
</dbReference>
<dbReference type="Pfam" id="PF00001">
    <property type="entry name" value="7tm_1"/>
    <property type="match status" value="1"/>
</dbReference>
<keyword evidence="6 11" id="KW-0472">Membrane</keyword>
<keyword evidence="2" id="KW-1003">Cell membrane</keyword>
<keyword evidence="14" id="KW-1185">Reference proteome</keyword>
<evidence type="ECO:0000256" key="5">
    <source>
        <dbReference type="ARBA" id="ARBA00023040"/>
    </source>
</evidence>
<dbReference type="PANTHER" id="PTHR24234">
    <property type="entry name" value="LYSOPHOSPHATIDIC ACID RECEPTOR 5/SPHINGOSYLPHOSPHORYLCHOLINE RECEPTOR"/>
    <property type="match status" value="1"/>
</dbReference>
<evidence type="ECO:0000256" key="8">
    <source>
        <dbReference type="ARBA" id="ARBA00023170"/>
    </source>
</evidence>
<keyword evidence="4 11" id="KW-1133">Transmembrane helix</keyword>
<evidence type="ECO:0000256" key="2">
    <source>
        <dbReference type="ARBA" id="ARBA00022475"/>
    </source>
</evidence>
<keyword evidence="9" id="KW-0325">Glycoprotein</keyword>
<dbReference type="InterPro" id="IPR000276">
    <property type="entry name" value="GPCR_Rhodpsn"/>
</dbReference>
<organism evidence="13 14">
    <name type="scientific">Paramormyrops kingsleyae</name>
    <dbReference type="NCBI Taxonomy" id="1676925"/>
    <lineage>
        <taxon>Eukaryota</taxon>
        <taxon>Metazoa</taxon>
        <taxon>Chordata</taxon>
        <taxon>Craniata</taxon>
        <taxon>Vertebrata</taxon>
        <taxon>Euteleostomi</taxon>
        <taxon>Actinopterygii</taxon>
        <taxon>Neopterygii</taxon>
        <taxon>Teleostei</taxon>
        <taxon>Osteoglossocephala</taxon>
        <taxon>Osteoglossomorpha</taxon>
        <taxon>Osteoglossiformes</taxon>
        <taxon>Mormyridae</taxon>
        <taxon>Paramormyrops</taxon>
    </lineage>
</organism>
<dbReference type="PRINTS" id="PR01157">
    <property type="entry name" value="P2YPURNOCPTR"/>
</dbReference>
<keyword evidence="5" id="KW-0297">G-protein coupled receptor</keyword>
<feature type="transmembrane region" description="Helical" evidence="11">
    <location>
        <begin position="103"/>
        <end position="122"/>
    </location>
</feature>
<keyword evidence="8" id="KW-0675">Receptor</keyword>
<reference evidence="13" key="1">
    <citation type="submission" date="2025-08" db="UniProtKB">
        <authorList>
            <consortium name="Ensembl"/>
        </authorList>
    </citation>
    <scope>IDENTIFICATION</scope>
</reference>